<evidence type="ECO:0000313" key="1">
    <source>
        <dbReference type="EMBL" id="KAK1636906.1"/>
    </source>
</evidence>
<comment type="caution">
    <text evidence="1">The sequence shown here is derived from an EMBL/GenBank/DDBJ whole genome shotgun (WGS) entry which is preliminary data.</text>
</comment>
<reference evidence="1" key="1">
    <citation type="submission" date="2021-06" db="EMBL/GenBank/DDBJ databases">
        <title>Comparative genomics, transcriptomics and evolutionary studies reveal genomic signatures of adaptation to plant cell wall in hemibiotrophic fungi.</title>
        <authorList>
            <consortium name="DOE Joint Genome Institute"/>
            <person name="Baroncelli R."/>
            <person name="Diaz J.F."/>
            <person name="Benocci T."/>
            <person name="Peng M."/>
            <person name="Battaglia E."/>
            <person name="Haridas S."/>
            <person name="Andreopoulos W."/>
            <person name="Labutti K."/>
            <person name="Pangilinan J."/>
            <person name="Floch G.L."/>
            <person name="Makela M.R."/>
            <person name="Henrissat B."/>
            <person name="Grigoriev I.V."/>
            <person name="Crouch J.A."/>
            <person name="De Vries R.P."/>
            <person name="Sukno S.A."/>
            <person name="Thon M.R."/>
        </authorList>
    </citation>
    <scope>NUCLEOTIDE SEQUENCE</scope>
    <source>
        <strain evidence="1">CBS 102054</strain>
    </source>
</reference>
<gene>
    <name evidence="1" type="ORF">BDP81DRAFT_428595</name>
</gene>
<dbReference type="GeneID" id="85475299"/>
<dbReference type="Proteomes" id="UP001243989">
    <property type="component" value="Unassembled WGS sequence"/>
</dbReference>
<proteinExistence type="predicted"/>
<organism evidence="1 2">
    <name type="scientific">Colletotrichum phormii</name>
    <dbReference type="NCBI Taxonomy" id="359342"/>
    <lineage>
        <taxon>Eukaryota</taxon>
        <taxon>Fungi</taxon>
        <taxon>Dikarya</taxon>
        <taxon>Ascomycota</taxon>
        <taxon>Pezizomycotina</taxon>
        <taxon>Sordariomycetes</taxon>
        <taxon>Hypocreomycetidae</taxon>
        <taxon>Glomerellales</taxon>
        <taxon>Glomerellaceae</taxon>
        <taxon>Colletotrichum</taxon>
        <taxon>Colletotrichum acutatum species complex</taxon>
    </lineage>
</organism>
<protein>
    <submittedName>
        <fullName evidence="1">Uncharacterized protein</fullName>
    </submittedName>
</protein>
<accession>A0AAI9ZS75</accession>
<evidence type="ECO:0000313" key="2">
    <source>
        <dbReference type="Proteomes" id="UP001243989"/>
    </source>
</evidence>
<dbReference type="EMBL" id="JAHMHQ010000010">
    <property type="protein sequence ID" value="KAK1636906.1"/>
    <property type="molecule type" value="Genomic_DNA"/>
</dbReference>
<dbReference type="AlphaFoldDB" id="A0AAI9ZS75"/>
<sequence>MRMERKRFRASRFLALPAPFLHLGRDCACAVGEETVWWRWGIIPMLAGPFGFLHTNIVGQAGEQTGKKIKEKII</sequence>
<dbReference type="RefSeq" id="XP_060445513.1">
    <property type="nucleotide sequence ID" value="XM_060590437.1"/>
</dbReference>
<keyword evidence="2" id="KW-1185">Reference proteome</keyword>
<name>A0AAI9ZS75_9PEZI</name>